<comment type="caution">
    <text evidence="3">The sequence shown here is derived from an EMBL/GenBank/DDBJ whole genome shotgun (WGS) entry which is preliminary data.</text>
</comment>
<dbReference type="GO" id="GO:0005737">
    <property type="term" value="C:cytoplasm"/>
    <property type="evidence" value="ECO:0007669"/>
    <property type="project" value="TreeGrafter"/>
</dbReference>
<keyword evidence="2" id="KW-0067">ATP-binding</keyword>
<reference evidence="3" key="1">
    <citation type="submission" date="2021-06" db="EMBL/GenBank/DDBJ databases">
        <authorList>
            <person name="Kallberg Y."/>
            <person name="Tangrot J."/>
            <person name="Rosling A."/>
        </authorList>
    </citation>
    <scope>NUCLEOTIDE SEQUENCE</scope>
    <source>
        <strain evidence="3">BR232B</strain>
    </source>
</reference>
<dbReference type="GO" id="GO:0016887">
    <property type="term" value="F:ATP hydrolysis activity"/>
    <property type="evidence" value="ECO:0007669"/>
    <property type="project" value="TreeGrafter"/>
</dbReference>
<dbReference type="EMBL" id="CAJVPI010000215">
    <property type="protein sequence ID" value="CAG8502071.1"/>
    <property type="molecule type" value="Genomic_DNA"/>
</dbReference>
<organism evidence="3 4">
    <name type="scientific">Paraglomus brasilianum</name>
    <dbReference type="NCBI Taxonomy" id="144538"/>
    <lineage>
        <taxon>Eukaryota</taxon>
        <taxon>Fungi</taxon>
        <taxon>Fungi incertae sedis</taxon>
        <taxon>Mucoromycota</taxon>
        <taxon>Glomeromycotina</taxon>
        <taxon>Glomeromycetes</taxon>
        <taxon>Paraglomerales</taxon>
        <taxon>Paraglomeraceae</taxon>
        <taxon>Paraglomus</taxon>
    </lineage>
</organism>
<dbReference type="PANTHER" id="PTHR11638">
    <property type="entry name" value="ATP-DEPENDENT CLP PROTEASE"/>
    <property type="match status" value="1"/>
</dbReference>
<evidence type="ECO:0000256" key="1">
    <source>
        <dbReference type="ARBA" id="ARBA00022741"/>
    </source>
</evidence>
<dbReference type="InterPro" id="IPR050130">
    <property type="entry name" value="ClpA_ClpB"/>
</dbReference>
<dbReference type="PANTHER" id="PTHR11638:SF176">
    <property type="entry name" value="HEAT SHOCK PROTEIN 78, MITOCHONDRIAL"/>
    <property type="match status" value="1"/>
</dbReference>
<proteinExistence type="predicted"/>
<keyword evidence="1" id="KW-0547">Nucleotide-binding</keyword>
<keyword evidence="4" id="KW-1185">Reference proteome</keyword>
<dbReference type="OrthoDB" id="2419679at2759"/>
<gene>
    <name evidence="3" type="ORF">PBRASI_LOCUS2660</name>
</gene>
<protein>
    <submittedName>
        <fullName evidence="3">867_t:CDS:1</fullName>
    </submittedName>
</protein>
<dbReference type="GO" id="GO:0005524">
    <property type="term" value="F:ATP binding"/>
    <property type="evidence" value="ECO:0007669"/>
    <property type="project" value="UniProtKB-KW"/>
</dbReference>
<accession>A0A9N9F0Q2</accession>
<evidence type="ECO:0000313" key="4">
    <source>
        <dbReference type="Proteomes" id="UP000789739"/>
    </source>
</evidence>
<name>A0A9N9F0Q2_9GLOM</name>
<evidence type="ECO:0000256" key="2">
    <source>
        <dbReference type="ARBA" id="ARBA00022840"/>
    </source>
</evidence>
<sequence length="120" mass="13462">MADILASTTSAVGDGKVSDLGKIAVFDVVRRHFPPEFINRIDDMIIFDRLSRLAPRDIVDVRLREVQQRLSDKQITVDVLVSQPFGPKDPQSISIMLIEGSTKSHETARVRTVKTDTDEE</sequence>
<evidence type="ECO:0000313" key="3">
    <source>
        <dbReference type="EMBL" id="CAG8502071.1"/>
    </source>
</evidence>
<dbReference type="AlphaFoldDB" id="A0A9N9F0Q2"/>
<dbReference type="Proteomes" id="UP000789739">
    <property type="component" value="Unassembled WGS sequence"/>
</dbReference>
<dbReference type="GO" id="GO:0034605">
    <property type="term" value="P:cellular response to heat"/>
    <property type="evidence" value="ECO:0007669"/>
    <property type="project" value="TreeGrafter"/>
</dbReference>